<dbReference type="InterPro" id="IPR047589">
    <property type="entry name" value="DUF11_rpt"/>
</dbReference>
<feature type="domain" description="DUF11" evidence="3">
    <location>
        <begin position="2796"/>
        <end position="2915"/>
    </location>
</feature>
<evidence type="ECO:0000256" key="1">
    <source>
        <dbReference type="SAM" id="MobiDB-lite"/>
    </source>
</evidence>
<feature type="region of interest" description="Disordered" evidence="1">
    <location>
        <begin position="1884"/>
        <end position="1903"/>
    </location>
</feature>
<feature type="domain" description="DUF11" evidence="3">
    <location>
        <begin position="485"/>
        <end position="603"/>
    </location>
</feature>
<feature type="domain" description="DUF11" evidence="3">
    <location>
        <begin position="2411"/>
        <end position="2528"/>
    </location>
</feature>
<dbReference type="Pfam" id="PF13585">
    <property type="entry name" value="CHU_C"/>
    <property type="match status" value="1"/>
</dbReference>
<feature type="domain" description="DUF11" evidence="3">
    <location>
        <begin position="234"/>
        <end position="350"/>
    </location>
</feature>
<keyword evidence="5" id="KW-1185">Reference proteome</keyword>
<keyword evidence="2" id="KW-0732">Signal</keyword>
<feature type="domain" description="DUF11" evidence="3">
    <location>
        <begin position="614"/>
        <end position="733"/>
    </location>
</feature>
<dbReference type="Proteomes" id="UP000638732">
    <property type="component" value="Unassembled WGS sequence"/>
</dbReference>
<feature type="region of interest" description="Disordered" evidence="1">
    <location>
        <begin position="3510"/>
        <end position="3537"/>
    </location>
</feature>
<feature type="chain" id="PRO_5037148311" evidence="2">
    <location>
        <begin position="28"/>
        <end position="3637"/>
    </location>
</feature>
<accession>A0A965ZLQ4</accession>
<feature type="domain" description="DUF11" evidence="3">
    <location>
        <begin position="2667"/>
        <end position="2785"/>
    </location>
</feature>
<comment type="caution">
    <text evidence="4">The sequence shown here is derived from an EMBL/GenBank/DDBJ whole genome shotgun (WGS) entry which is preliminary data.</text>
</comment>
<feature type="domain" description="DUF11" evidence="3">
    <location>
        <begin position="1769"/>
        <end position="1888"/>
    </location>
</feature>
<feature type="domain" description="DUF11" evidence="3">
    <location>
        <begin position="1381"/>
        <end position="1503"/>
    </location>
</feature>
<feature type="domain" description="DUF11" evidence="3">
    <location>
        <begin position="357"/>
        <end position="474"/>
    </location>
</feature>
<feature type="domain" description="DUF11" evidence="3">
    <location>
        <begin position="3180"/>
        <end position="3293"/>
    </location>
</feature>
<sequence>MKLTKTFLKFALLVISLAFILTQDSFAQVTYTSKNTSTANGTVGTVPVTDVSNNGATVDRLAGDQTPVNFPMIGISETVATPILQANGSYNIVYTFLIQNYGAIDLRTINAVNDLSTVFTSPLTYSVTSLTSNLATLTVNTAFNGNSDKNLLVQASSTLAAGASGTLTLTLNVVTNGQYGVFNSTSTTSAVTNNVDAVLVADASTNNASPNHADGTKTPLNFTDPTPVALNASDIQITKTASTLTPNAGDNVTFTVTARNLGPGDAAPVVVNDILNTTGFTLVNTTPSQGNYDSNTGVWSVGTLLVSGQATLTIVATVLPDKPAGVYVNTASSNHPGDPVATNNSATVTLSPQAVADLRIANTDNKTNYVPGTTNTYTVTAVNLGPSNAPGSIIIYTLPTGITGTWTAVYTGGATGNASGTNNINEIVNLPTGSSVIYTIVVPIPSSQTGNFTSTAAVATAAGINDLNQGNNTAVDDDIRLGDADLAITNTDNKGTYTPGTSNTYTIVATNNGVSDVTGATITYPLPSGVTATWTAVYTGGATGNASGTNSINELVNLPVGATVTYTVIAAIPSNKNGGLTTTANIAVPVGVVDPTTTNNSATDIDTQNSIVNLAITNTDGKTIYVPGVANTYSVIVTNIGPSDAIASNVIYNLPAGFTSTWSATFTGGASGTASGANNINEIVNVPVGGTITYTVVMPILSSEISPEITTVAIVAANSSMTDSATGNNTANDTDTRVGGADLSITNTDGQTTYTPGTSNTYTIVATNNGPSDITGARITYQIPLNSVAAWTANYTGGATGTASGNGDINETVNMPAGSTVIYTVTVAIPSTQTGTYTTTATIALPTGAVDPTSSNNIATDSDNQNSEADLAITNTDGKINYVPGTTNTYTVVATNTGPSDAQGSNVSFTLPAGITTAWTATYSGGATGNASGANNVNETVNLPASGTVTYNIVASIPSNQTGTLTSVATVTPPSSVTDLTTTNNTANDVDLRTGDADLSITNTDNKLVYVPGTNSTYIVVATNNGPSDVNATVTFPIPAGLTASWTAVYNGGATGNTNGSGNINESIHIPVGATVTYTIAAVIPSSQTGSVTTTATIAPAVGLQDPIADNNTATDTDLRIGSTDLSITNTDGQVSYTPGVPNTYVIVATNNGPSDATNAVITYPLPSEVTGSWSAIYTGGATGNTSGTNSINETVNLPIGSTITYTVNAVIPPSQIGPLTTTANISVSSGVDPIPDNNTATDTDTQNSAADLGITNTDSKVIYVPGITNTYTIVASNTGPSDALGTTVNYILPPGISGTWTAVYTGGATGNASGTNNINETVNMPSGSTITYTVVVPVPSNQTGTQFTTSATIAAATGITDANTANNSAIDIDTRVGGADLSITNTDGQSTYTPGTFNTYTVVASNNGPSDVVNANISYLSSSGLTGSWTAAFTGGATGNTGGVVAGIGNANELVNMPAGSTITYTIILNIPGNRVGDFTTTASISLPSGSVDPTPNNNTAVDTDTQNSQADLTITNTDGKVSYTPGTNNTYTVVATNTGPSDAPGSTVTYTLPAGITGTWTATYAGGAAGSANGINDISETVNMPAGSSVTYTVIVTVPSGQTGPFITKAMIAVPTGITDPTPTNNTANDIDLRNSDADLSITNTDNQPNYIPGTTNTYTVVASNIGPSDALNSTVTYTLPAGITSTWTATYTGGASGSASGTNNINETVNMPVGSTITYNVIVPIPSSQSGPFVTVAAIATPGLISDPVTANNTATDGDIQNSQADLSISNTDGQGTYIPGTTNTYTVVAANAGPSDAPGSVITYTLPAGVTATWTATFAEGATGNASGIGNINQSVDLPSGGSVSYTITAAIASNVTGPITTTATIAAASGVVDNTVGNNTASDTDTQNSQADLSITNTDGKTTYTPGVTNTYTIAAANAGPSDAPGTTVTYALPAGITGTWTAVYANGASGAASGTNDINEIVNIPSGGTVTYTVVVPIPANQKSPTFVTTANITAAGGITDATTINNTAVDTDTQNSQADLSISNTDGQNTYTPGTTNTYTVVATNNGPSDALGSTLTYPVPAGVTAQWSAVYTGGATGNANGTGNINETVNLPAGSTVTYTVVAAITSNITGPLTTTATITTPAGVIDPTPVNNVAVDIDTQNSQADLSITNTDGKTIYVPGTTNTYTVIATNTGPSDAVGSTVTYTLPSGVTGTWTAVYAGGATGNASGTNNINETVDMPIGSTITYTVVVPVPSSQTGPLFTTTASISPAAGITDATPANNSATDNDVRIGGADLSITNTDGKLTYTPGTINTYTITATNNGPSDATGATVTYPLPTGVTGTWTAAYTGGATGNASGAGNINETVNMPLNSTVTYTLIANVSPAQTGTLTTTATISLPFGSVDPTPANNSASDQDIQNSQADLSISNTDGRATYIPGTTNTYTVVASNNGPSDAPGSAITYTLPVGVSGTWTAVYAGGATGNASGTGNINESVNLPLSGTATYTIVMTVPANQTGPLTTLAGIVPATGITDVNTANNTAGDTDLRNSQADLGITNTDGQTTYTPGIDNTYIVVATNTGPSDAAGTTVTYTLPAGIAGNWTATFTGGATGNASGTNNINETVSMPAGSSITYTVTALIPADQTGSFTTTASIAAGFAVTDATTGNNAAIDVDLRNSQADLSITNTDGKAIYIPGTTNTYTVVATNAGPSDALGTNLTYTLPNGINGTWTAIYTGGATGNASGINNINETVNMPTGSSITFTVVVPVPSAQTGPLFTTTATITPAAIVTDPTPTNNTAVDNDARIGGADLSITNTDGKLTYTPGTSNTYTVVAANNGPSDVTGANITYPLPAGVSGTWTATYIGGATGNASGTGSINELVNMPIGATITYTVIANIPSAQISPLTTTATISLPLGTVDPVPANNTASDTDLRNSIADLSITNTDTKLIYMPGTTNTYTVIVTNNGPSDALGTTVTYAIPAGSGATWTAVYAGGATGNSAGTNNINETVDMPSGSTISYTVMVAVPSSQTGIFTTTANVSPAGNVSDPTLSNNSAADNDARVSGVDLAITNTDSKLTYTPGVTNTYTVVATNNGPSDAIGATVAYTLPTGINSTWTAVYAGGATGSASGSNNINQSVNMPVGSTITYTVVASIPSTQTGTFTTTATIISPTVLADLVPENNTAIDNDEKNSIIDLKIIKTASYSTPSINTQTTFTLAVSNNGPSEATNVTVTDVLPAGFSYVSATPSIGTYNNTTGVWTIGNMDLSTQATMSMVVMVNGAGSYTNIANVSGAETDSNPGNNSSQVTISPNGLPIANNDAASTDPNTVVTINILANDVKAETDLVPSTVTIITPPQHGTVTINTATGVATYTPTANYSGTDSFTYTVKDANGGTSNIATVTIKVNDVPVIGLAKAVAAPDKNTDCTCDVTYTLTVGNYGITTLNNISITDNMAQTFRGQRIIIKSIRSLGKLVVNPTYDGINNIEMLQSGNSLAVGQIEQIQVVVNVLQVTGALSFQNTATASGTSVTGLKATDQSTNGFKPDPNTNGDVSPAIPTPVDLPKLMVRIPAGFSPNNDGTHDNWVIENACSDVVSMEIYNRWGNLVYKDPNYKNDWHGQCNRGIHIGDDLPEGTYYYILLIKGAKYVGYLTLNR</sequence>
<name>A0A965ZLQ4_9SPHI</name>
<dbReference type="NCBIfam" id="TIGR04131">
    <property type="entry name" value="Bac_Flav_CTERM"/>
    <property type="match status" value="1"/>
</dbReference>
<feature type="domain" description="DUF11" evidence="3">
    <location>
        <begin position="1897"/>
        <end position="2016"/>
    </location>
</feature>
<evidence type="ECO:0000313" key="4">
    <source>
        <dbReference type="EMBL" id="NCD72372.1"/>
    </source>
</evidence>
<dbReference type="EMBL" id="WWEO01000045">
    <property type="protein sequence ID" value="NCD72372.1"/>
    <property type="molecule type" value="Genomic_DNA"/>
</dbReference>
<proteinExistence type="predicted"/>
<feature type="signal peptide" evidence="2">
    <location>
        <begin position="1"/>
        <end position="27"/>
    </location>
</feature>
<evidence type="ECO:0000259" key="3">
    <source>
        <dbReference type="Pfam" id="PF01345"/>
    </source>
</evidence>
<dbReference type="RefSeq" id="WP_166588319.1">
    <property type="nucleotide sequence ID" value="NZ_WWEO01000045.1"/>
</dbReference>
<dbReference type="Gene3D" id="2.60.40.1170">
    <property type="entry name" value="Mu homology domain, subdomain B"/>
    <property type="match status" value="1"/>
</dbReference>
<feature type="domain" description="DUF11" evidence="3">
    <location>
        <begin position="2283"/>
        <end position="2401"/>
    </location>
</feature>
<feature type="region of interest" description="Disordered" evidence="1">
    <location>
        <begin position="2021"/>
        <end position="2040"/>
    </location>
</feature>
<feature type="domain" description="DUF11" evidence="3">
    <location>
        <begin position="1513"/>
        <end position="1631"/>
    </location>
</feature>
<dbReference type="PANTHER" id="PTHR34819:SF3">
    <property type="entry name" value="CELL SURFACE PROTEIN"/>
    <property type="match status" value="1"/>
</dbReference>
<dbReference type="PANTHER" id="PTHR34819">
    <property type="entry name" value="LARGE CYSTEINE-RICH PERIPLASMIC PROTEIN OMCB"/>
    <property type="match status" value="1"/>
</dbReference>
<feature type="domain" description="DUF11" evidence="3">
    <location>
        <begin position="870"/>
        <end position="988"/>
    </location>
</feature>
<dbReference type="InterPro" id="IPR001434">
    <property type="entry name" value="OmcB-like_DUF11"/>
</dbReference>
<feature type="domain" description="DUF11" evidence="3">
    <location>
        <begin position="742"/>
        <end position="860"/>
    </location>
</feature>
<dbReference type="InterPro" id="IPR026341">
    <property type="entry name" value="T9SS_type_B"/>
</dbReference>
<feature type="domain" description="DUF11" evidence="3">
    <location>
        <begin position="3052"/>
        <end position="3169"/>
    </location>
</feature>
<feature type="domain" description="DUF11" evidence="3">
    <location>
        <begin position="2026"/>
        <end position="2143"/>
    </location>
</feature>
<dbReference type="Pfam" id="PF01345">
    <property type="entry name" value="DUF11"/>
    <property type="match status" value="24"/>
</dbReference>
<gene>
    <name evidence="4" type="ORF">GSY63_23610</name>
</gene>
<feature type="compositionally biased region" description="Polar residues" evidence="1">
    <location>
        <begin position="3510"/>
        <end position="3534"/>
    </location>
</feature>
<organism evidence="4 5">
    <name type="scientific">Mucilaginibacter agri</name>
    <dbReference type="NCBI Taxonomy" id="2695265"/>
    <lineage>
        <taxon>Bacteria</taxon>
        <taxon>Pseudomonadati</taxon>
        <taxon>Bacteroidota</taxon>
        <taxon>Sphingobacteriia</taxon>
        <taxon>Sphingobacteriales</taxon>
        <taxon>Sphingobacteriaceae</taxon>
        <taxon>Mucilaginibacter</taxon>
    </lineage>
</organism>
<evidence type="ECO:0000313" key="5">
    <source>
        <dbReference type="Proteomes" id="UP000638732"/>
    </source>
</evidence>
<feature type="domain" description="DUF11" evidence="3">
    <location>
        <begin position="1125"/>
        <end position="1243"/>
    </location>
</feature>
<feature type="domain" description="DUF11" evidence="3">
    <location>
        <begin position="2924"/>
        <end position="3042"/>
    </location>
</feature>
<feature type="domain" description="DUF11" evidence="3">
    <location>
        <begin position="2154"/>
        <end position="2273"/>
    </location>
</feature>
<dbReference type="InterPro" id="IPR051172">
    <property type="entry name" value="Chlamydia_OmcB"/>
</dbReference>
<feature type="compositionally biased region" description="Polar residues" evidence="1">
    <location>
        <begin position="2021"/>
        <end position="2035"/>
    </location>
</feature>
<feature type="domain" description="DUF11" evidence="3">
    <location>
        <begin position="2539"/>
        <end position="2656"/>
    </location>
</feature>
<feature type="domain" description="DUF11" evidence="3">
    <location>
        <begin position="1252"/>
        <end position="1370"/>
    </location>
</feature>
<feature type="domain" description="DUF11" evidence="3">
    <location>
        <begin position="998"/>
        <end position="1116"/>
    </location>
</feature>
<evidence type="ECO:0000256" key="2">
    <source>
        <dbReference type="SAM" id="SignalP"/>
    </source>
</evidence>
<feature type="domain" description="DUF11" evidence="3">
    <location>
        <begin position="1641"/>
        <end position="1759"/>
    </location>
</feature>
<protein>
    <submittedName>
        <fullName evidence="4">DUF11 domain-containing protein</fullName>
    </submittedName>
</protein>
<dbReference type="NCBIfam" id="TIGR01451">
    <property type="entry name" value="B_ant_repeat"/>
    <property type="match status" value="3"/>
</dbReference>
<reference evidence="4" key="2">
    <citation type="submission" date="2020-10" db="EMBL/GenBank/DDBJ databases">
        <title>Mucilaginibacter sp. nov., isolated from soil.</title>
        <authorList>
            <person name="Jeon C.O."/>
        </authorList>
    </citation>
    <scope>NUCLEOTIDE SEQUENCE</scope>
    <source>
        <strain evidence="4">R11</strain>
    </source>
</reference>
<reference evidence="4" key="1">
    <citation type="submission" date="2020-01" db="EMBL/GenBank/DDBJ databases">
        <authorList>
            <person name="Seo Y.L."/>
        </authorList>
    </citation>
    <scope>NUCLEOTIDE SEQUENCE</scope>
    <source>
        <strain evidence="4">R11</strain>
    </source>
</reference>